<keyword evidence="2" id="KW-1185">Reference proteome</keyword>
<sequence length="200" mass="21820">MAGVMELIAAALPGRAAAREELLEAESAGRVQAEEELARVRAVLGVVDRERRRQAAELDAVRDVLAESREENRHQAAGRAKAETERDALAARLDAVVAVWGEDVHAVAATAAQPGIDPLLPCVALYHRLLVIGYALAHMAATTTYEIERRECEALHAEVRARIKAALVDHPTNDGLLPLLERMTRLDPADDITTTREDEQ</sequence>
<gene>
    <name evidence="1" type="ORF">DEF24_14905</name>
</gene>
<comment type="caution">
    <text evidence="1">The sequence shown here is derived from an EMBL/GenBank/DDBJ whole genome shotgun (WGS) entry which is preliminary data.</text>
</comment>
<organism evidence="1 2">
    <name type="scientific">Marinitenerispora sediminis</name>
    <dbReference type="NCBI Taxonomy" id="1931232"/>
    <lineage>
        <taxon>Bacteria</taxon>
        <taxon>Bacillati</taxon>
        <taxon>Actinomycetota</taxon>
        <taxon>Actinomycetes</taxon>
        <taxon>Streptosporangiales</taxon>
        <taxon>Nocardiopsidaceae</taxon>
        <taxon>Marinitenerispora</taxon>
    </lineage>
</organism>
<evidence type="ECO:0000313" key="2">
    <source>
        <dbReference type="Proteomes" id="UP000253318"/>
    </source>
</evidence>
<accession>A0A368T4F2</accession>
<evidence type="ECO:0000313" key="1">
    <source>
        <dbReference type="EMBL" id="RCV57663.1"/>
    </source>
</evidence>
<dbReference type="Proteomes" id="UP000253318">
    <property type="component" value="Unassembled WGS sequence"/>
</dbReference>
<reference evidence="1 2" key="1">
    <citation type="submission" date="2018-04" db="EMBL/GenBank/DDBJ databases">
        <title>Novel actinobacteria from marine sediment.</title>
        <authorList>
            <person name="Ng Z.Y."/>
            <person name="Tan G.Y.A."/>
        </authorList>
    </citation>
    <scope>NUCLEOTIDE SEQUENCE [LARGE SCALE GENOMIC DNA]</scope>
    <source>
        <strain evidence="1 2">TPS81</strain>
    </source>
</reference>
<name>A0A368T4F2_9ACTN</name>
<proteinExistence type="predicted"/>
<dbReference type="AlphaFoldDB" id="A0A368T4F2"/>
<protein>
    <submittedName>
        <fullName evidence="1">Uncharacterized protein</fullName>
    </submittedName>
</protein>
<dbReference type="EMBL" id="QEIN01000109">
    <property type="protein sequence ID" value="RCV57663.1"/>
    <property type="molecule type" value="Genomic_DNA"/>
</dbReference>